<keyword evidence="2" id="KW-1185">Reference proteome</keyword>
<proteinExistence type="predicted"/>
<name>A0AA40KY14_9HYME</name>
<gene>
    <name evidence="1" type="ORF">K0M31_001886</name>
</gene>
<reference evidence="1" key="1">
    <citation type="submission" date="2021-10" db="EMBL/GenBank/DDBJ databases">
        <title>Melipona bicolor Genome sequencing and assembly.</title>
        <authorList>
            <person name="Araujo N.S."/>
            <person name="Arias M.C."/>
        </authorList>
    </citation>
    <scope>NUCLEOTIDE SEQUENCE</scope>
    <source>
        <strain evidence="1">USP_2M_L1-L4_2017</strain>
        <tissue evidence="1">Whole body</tissue>
    </source>
</reference>
<dbReference type="Proteomes" id="UP001177670">
    <property type="component" value="Unassembled WGS sequence"/>
</dbReference>
<accession>A0AA40KY14</accession>
<evidence type="ECO:0000313" key="2">
    <source>
        <dbReference type="Proteomes" id="UP001177670"/>
    </source>
</evidence>
<organism evidence="1 2">
    <name type="scientific">Melipona bicolor</name>
    <dbReference type="NCBI Taxonomy" id="60889"/>
    <lineage>
        <taxon>Eukaryota</taxon>
        <taxon>Metazoa</taxon>
        <taxon>Ecdysozoa</taxon>
        <taxon>Arthropoda</taxon>
        <taxon>Hexapoda</taxon>
        <taxon>Insecta</taxon>
        <taxon>Pterygota</taxon>
        <taxon>Neoptera</taxon>
        <taxon>Endopterygota</taxon>
        <taxon>Hymenoptera</taxon>
        <taxon>Apocrita</taxon>
        <taxon>Aculeata</taxon>
        <taxon>Apoidea</taxon>
        <taxon>Anthophila</taxon>
        <taxon>Apidae</taxon>
        <taxon>Melipona</taxon>
    </lineage>
</organism>
<sequence>MESCARFLPLQLKVAIYRPYLRSYFQYSLAGGAEDTSAVRESRATFMSTDDWIATRVYVAAAIKRVIVTGCVPLKAETVAGAGWKKNSFGFSQIKNEKSLKREIDLFQPNWLLYYFLR</sequence>
<comment type="caution">
    <text evidence="1">The sequence shown here is derived from an EMBL/GenBank/DDBJ whole genome shotgun (WGS) entry which is preliminary data.</text>
</comment>
<dbReference type="EMBL" id="JAHYIQ010000001">
    <property type="protein sequence ID" value="KAK1137374.1"/>
    <property type="molecule type" value="Genomic_DNA"/>
</dbReference>
<dbReference type="AlphaFoldDB" id="A0AA40KY14"/>
<protein>
    <submittedName>
        <fullName evidence="1">Uncharacterized protein</fullName>
    </submittedName>
</protein>
<evidence type="ECO:0000313" key="1">
    <source>
        <dbReference type="EMBL" id="KAK1137374.1"/>
    </source>
</evidence>